<evidence type="ECO:0000313" key="2">
    <source>
        <dbReference type="Proteomes" id="UP001208570"/>
    </source>
</evidence>
<dbReference type="AlphaFoldDB" id="A0AAD9NI58"/>
<comment type="caution">
    <text evidence="1">The sequence shown here is derived from an EMBL/GenBank/DDBJ whole genome shotgun (WGS) entry which is preliminary data.</text>
</comment>
<evidence type="ECO:0000313" key="1">
    <source>
        <dbReference type="EMBL" id="KAK2169418.1"/>
    </source>
</evidence>
<gene>
    <name evidence="1" type="ORF">LSH36_10g10002</name>
</gene>
<dbReference type="EMBL" id="JAODUP010000010">
    <property type="protein sequence ID" value="KAK2169418.1"/>
    <property type="molecule type" value="Genomic_DNA"/>
</dbReference>
<dbReference type="Proteomes" id="UP001208570">
    <property type="component" value="Unassembled WGS sequence"/>
</dbReference>
<reference evidence="1" key="1">
    <citation type="journal article" date="2023" name="Mol. Biol. Evol.">
        <title>Third-Generation Sequencing Reveals the Adaptive Role of the Epigenome in Three Deep-Sea Polychaetes.</title>
        <authorList>
            <person name="Perez M."/>
            <person name="Aroh O."/>
            <person name="Sun Y."/>
            <person name="Lan Y."/>
            <person name="Juniper S.K."/>
            <person name="Young C.R."/>
            <person name="Angers B."/>
            <person name="Qian P.Y."/>
        </authorList>
    </citation>
    <scope>NUCLEOTIDE SEQUENCE</scope>
    <source>
        <strain evidence="1">P08H-3</strain>
    </source>
</reference>
<organism evidence="1 2">
    <name type="scientific">Paralvinella palmiformis</name>
    <dbReference type="NCBI Taxonomy" id="53620"/>
    <lineage>
        <taxon>Eukaryota</taxon>
        <taxon>Metazoa</taxon>
        <taxon>Spiralia</taxon>
        <taxon>Lophotrochozoa</taxon>
        <taxon>Annelida</taxon>
        <taxon>Polychaeta</taxon>
        <taxon>Sedentaria</taxon>
        <taxon>Canalipalpata</taxon>
        <taxon>Terebellida</taxon>
        <taxon>Terebelliformia</taxon>
        <taxon>Alvinellidae</taxon>
        <taxon>Paralvinella</taxon>
    </lineage>
</organism>
<name>A0AAD9NI58_9ANNE</name>
<proteinExistence type="predicted"/>
<sequence>MNRCYLKACYYCRQCHGDIMDVRSIKKCRCKTCKYNVGHIPVHLACEDNTFSCHACVLGLLLAVISDCALVVYGVSVSAEFQERSRCTNA</sequence>
<keyword evidence="2" id="KW-1185">Reference proteome</keyword>
<accession>A0AAD9NI58</accession>
<protein>
    <submittedName>
        <fullName evidence="1">Uncharacterized protein</fullName>
    </submittedName>
</protein>